<dbReference type="EMBL" id="CM000144">
    <property type="protein sequence ID" value="EEE67083.1"/>
    <property type="molecule type" value="Genomic_DNA"/>
</dbReference>
<feature type="compositionally biased region" description="Polar residues" evidence="1">
    <location>
        <begin position="163"/>
        <end position="174"/>
    </location>
</feature>
<feature type="region of interest" description="Disordered" evidence="1">
    <location>
        <begin position="132"/>
        <end position="175"/>
    </location>
</feature>
<reference evidence="2" key="1">
    <citation type="journal article" date="2005" name="PLoS Biol.">
        <title>The genomes of Oryza sativa: a history of duplications.</title>
        <authorList>
            <person name="Yu J."/>
            <person name="Wang J."/>
            <person name="Lin W."/>
            <person name="Li S."/>
            <person name="Li H."/>
            <person name="Zhou J."/>
            <person name="Ni P."/>
            <person name="Dong W."/>
            <person name="Hu S."/>
            <person name="Zeng C."/>
            <person name="Zhang J."/>
            <person name="Zhang Y."/>
            <person name="Li R."/>
            <person name="Xu Z."/>
            <person name="Li S."/>
            <person name="Li X."/>
            <person name="Zheng H."/>
            <person name="Cong L."/>
            <person name="Lin L."/>
            <person name="Yin J."/>
            <person name="Geng J."/>
            <person name="Li G."/>
            <person name="Shi J."/>
            <person name="Liu J."/>
            <person name="Lv H."/>
            <person name="Li J."/>
            <person name="Wang J."/>
            <person name="Deng Y."/>
            <person name="Ran L."/>
            <person name="Shi X."/>
            <person name="Wang X."/>
            <person name="Wu Q."/>
            <person name="Li C."/>
            <person name="Ren X."/>
            <person name="Wang J."/>
            <person name="Wang X."/>
            <person name="Li D."/>
            <person name="Liu D."/>
            <person name="Zhang X."/>
            <person name="Ji Z."/>
            <person name="Zhao W."/>
            <person name="Sun Y."/>
            <person name="Zhang Z."/>
            <person name="Bao J."/>
            <person name="Han Y."/>
            <person name="Dong L."/>
            <person name="Ji J."/>
            <person name="Chen P."/>
            <person name="Wu S."/>
            <person name="Liu J."/>
            <person name="Xiao Y."/>
            <person name="Bu D."/>
            <person name="Tan J."/>
            <person name="Yang L."/>
            <person name="Ye C."/>
            <person name="Zhang J."/>
            <person name="Xu J."/>
            <person name="Zhou Y."/>
            <person name="Yu Y."/>
            <person name="Zhang B."/>
            <person name="Zhuang S."/>
            <person name="Wei H."/>
            <person name="Liu B."/>
            <person name="Lei M."/>
            <person name="Yu H."/>
            <person name="Li Y."/>
            <person name="Xu H."/>
            <person name="Wei S."/>
            <person name="He X."/>
            <person name="Fang L."/>
            <person name="Zhang Z."/>
            <person name="Zhang Y."/>
            <person name="Huang X."/>
            <person name="Su Z."/>
            <person name="Tong W."/>
            <person name="Li J."/>
            <person name="Tong Z."/>
            <person name="Li S."/>
            <person name="Ye J."/>
            <person name="Wang L."/>
            <person name="Fang L."/>
            <person name="Lei T."/>
            <person name="Chen C."/>
            <person name="Chen H."/>
            <person name="Xu Z."/>
            <person name="Li H."/>
            <person name="Huang H."/>
            <person name="Zhang F."/>
            <person name="Xu H."/>
            <person name="Li N."/>
            <person name="Zhao C."/>
            <person name="Li S."/>
            <person name="Dong L."/>
            <person name="Huang Y."/>
            <person name="Li L."/>
            <person name="Xi Y."/>
            <person name="Qi Q."/>
            <person name="Li W."/>
            <person name="Zhang B."/>
            <person name="Hu W."/>
            <person name="Zhang Y."/>
            <person name="Tian X."/>
            <person name="Jiao Y."/>
            <person name="Liang X."/>
            <person name="Jin J."/>
            <person name="Gao L."/>
            <person name="Zheng W."/>
            <person name="Hao B."/>
            <person name="Liu S."/>
            <person name="Wang W."/>
            <person name="Yuan L."/>
            <person name="Cao M."/>
            <person name="McDermott J."/>
            <person name="Samudrala R."/>
            <person name="Wang J."/>
            <person name="Wong G.K."/>
            <person name="Yang H."/>
        </authorList>
    </citation>
    <scope>NUCLEOTIDE SEQUENCE [LARGE SCALE GENOMIC DNA]</scope>
</reference>
<protein>
    <submittedName>
        <fullName evidence="2">Uncharacterized protein</fullName>
    </submittedName>
</protein>
<evidence type="ECO:0000256" key="1">
    <source>
        <dbReference type="SAM" id="MobiDB-lite"/>
    </source>
</evidence>
<feature type="region of interest" description="Disordered" evidence="1">
    <location>
        <begin position="364"/>
        <end position="383"/>
    </location>
</feature>
<gene>
    <name evidence="2" type="ORF">OsJ_24060</name>
</gene>
<reference evidence="2" key="2">
    <citation type="submission" date="2008-12" db="EMBL/GenBank/DDBJ databases">
        <title>Improved gene annotation of the rice (Oryza sativa) genomes.</title>
        <authorList>
            <person name="Wang J."/>
            <person name="Li R."/>
            <person name="Fan W."/>
            <person name="Huang Q."/>
            <person name="Zhang J."/>
            <person name="Zhou Y."/>
            <person name="Hu Y."/>
            <person name="Zi S."/>
            <person name="Li J."/>
            <person name="Ni P."/>
            <person name="Zheng H."/>
            <person name="Zhang Y."/>
            <person name="Zhao M."/>
            <person name="Hao Q."/>
            <person name="McDermott J."/>
            <person name="Samudrala R."/>
            <person name="Kristiansen K."/>
            <person name="Wong G.K.-S."/>
        </authorList>
    </citation>
    <scope>NUCLEOTIDE SEQUENCE</scope>
</reference>
<proteinExistence type="predicted"/>
<sequence length="391" mass="43547">MVISVRASSVLAWNVLDEYVLLAPWFYRFARRFRVIGMASTMKKKVESKHNNKDMKMALKHDIPLEVLQEGIPTVLRGAPDNEVQAGRVIRVSSATGLKEALQQAGPGALLKVYVVSYIPPSAAAQIREMTTTTRGGKEAQEKKPSASATIAKAQPQPHDQETATAPPQPTKSLSAPFKFKVKLRSHSKAPPQPIKRRNLPLSTKEMAMVAMEGDMSVLEELQKRISSSPDLSPHDVQVQLPTTANNLGTDKGKNILFSLKKRYLLAHLQAGHSRMATNILKYVDLAQYNSFIEEADPEKASKAMAVKAQYELEYPGKHSPGWMAKQVLGVAAHMYWEKKKAKIMGEDGLWAGDKTTVLTRLKKQEQKDGKTRQQEVAHRRRPSRLIDLTI</sequence>
<feature type="compositionally biased region" description="Basic and acidic residues" evidence="1">
    <location>
        <begin position="136"/>
        <end position="145"/>
    </location>
</feature>
<evidence type="ECO:0000313" key="2">
    <source>
        <dbReference type="EMBL" id="EEE67083.1"/>
    </source>
</evidence>
<dbReference type="Proteomes" id="UP000007752">
    <property type="component" value="Chromosome 7"/>
</dbReference>
<organism evidence="2">
    <name type="scientific">Oryza sativa subsp. japonica</name>
    <name type="common">Rice</name>
    <dbReference type="NCBI Taxonomy" id="39947"/>
    <lineage>
        <taxon>Eukaryota</taxon>
        <taxon>Viridiplantae</taxon>
        <taxon>Streptophyta</taxon>
        <taxon>Embryophyta</taxon>
        <taxon>Tracheophyta</taxon>
        <taxon>Spermatophyta</taxon>
        <taxon>Magnoliopsida</taxon>
        <taxon>Liliopsida</taxon>
        <taxon>Poales</taxon>
        <taxon>Poaceae</taxon>
        <taxon>BOP clade</taxon>
        <taxon>Oryzoideae</taxon>
        <taxon>Oryzeae</taxon>
        <taxon>Oryzinae</taxon>
        <taxon>Oryza</taxon>
        <taxon>Oryza sativa</taxon>
    </lineage>
</organism>
<name>B9FWZ6_ORYSJ</name>
<dbReference type="AlphaFoldDB" id="B9FWZ6"/>
<accession>B9FWZ6</accession>
<feature type="compositionally biased region" description="Basic and acidic residues" evidence="1">
    <location>
        <begin position="364"/>
        <end position="378"/>
    </location>
</feature>